<feature type="compositionally biased region" description="Basic and acidic residues" evidence="1">
    <location>
        <begin position="148"/>
        <end position="162"/>
    </location>
</feature>
<protein>
    <submittedName>
        <fullName evidence="3">Phage replication protein O, N-terminal domain</fullName>
    </submittedName>
</protein>
<dbReference type="EMBL" id="CQAZ01000089">
    <property type="protein sequence ID" value="CNI65576.1"/>
    <property type="molecule type" value="Genomic_DNA"/>
</dbReference>
<dbReference type="Gene3D" id="1.10.10.10">
    <property type="entry name" value="Winged helix-like DNA-binding domain superfamily/Winged helix DNA-binding domain"/>
    <property type="match status" value="1"/>
</dbReference>
<reference evidence="6" key="1">
    <citation type="submission" date="2015-03" db="EMBL/GenBank/DDBJ databases">
        <authorList>
            <consortium name="Pathogen Informatics"/>
        </authorList>
    </citation>
    <scope>NUCLEOTIDE SEQUENCE [LARGE SCALE GENOMIC DNA]</scope>
    <source>
        <strain evidence="6">A125KOH2</strain>
    </source>
</reference>
<keyword evidence="5" id="KW-1185">Reference proteome</keyword>
<dbReference type="OrthoDB" id="6313655at2"/>
<dbReference type="STRING" id="1288385.ERS137968_04860"/>
<dbReference type="NCBIfam" id="TIGR01610">
    <property type="entry name" value="phage_O_Nterm"/>
    <property type="match status" value="1"/>
</dbReference>
<organism evidence="3 6">
    <name type="scientific">Yersinia pekkanenii</name>
    <dbReference type="NCBI Taxonomy" id="1288385"/>
    <lineage>
        <taxon>Bacteria</taxon>
        <taxon>Pseudomonadati</taxon>
        <taxon>Pseudomonadota</taxon>
        <taxon>Gammaproteobacteria</taxon>
        <taxon>Enterobacterales</taxon>
        <taxon>Yersiniaceae</taxon>
        <taxon>Yersinia</taxon>
    </lineage>
</organism>
<gene>
    <name evidence="3" type="ORF">ERS008529_04609</name>
    <name evidence="4" type="ORF">ERS137968_04860</name>
</gene>
<evidence type="ECO:0000256" key="1">
    <source>
        <dbReference type="SAM" id="MobiDB-lite"/>
    </source>
</evidence>
<feature type="domain" description="Bacteriophage lambda Replication protein O N-terminal" evidence="2">
    <location>
        <begin position="23"/>
        <end position="117"/>
    </location>
</feature>
<accession>A0A0T9RJ30</accession>
<dbReference type="Proteomes" id="UP000044625">
    <property type="component" value="Unassembled WGS sequence"/>
</dbReference>
<dbReference type="InterPro" id="IPR006497">
    <property type="entry name" value="Phage_lambda_VrpO_N"/>
</dbReference>
<dbReference type="GO" id="GO:0006260">
    <property type="term" value="P:DNA replication"/>
    <property type="evidence" value="ECO:0007669"/>
    <property type="project" value="InterPro"/>
</dbReference>
<evidence type="ECO:0000313" key="4">
    <source>
        <dbReference type="EMBL" id="CRY69704.1"/>
    </source>
</evidence>
<dbReference type="Proteomes" id="UP000045840">
    <property type="component" value="Unassembled WGS sequence"/>
</dbReference>
<evidence type="ECO:0000313" key="3">
    <source>
        <dbReference type="EMBL" id="CNI65576.1"/>
    </source>
</evidence>
<reference evidence="3" key="3">
    <citation type="submission" date="2015-03" db="EMBL/GenBank/DDBJ databases">
        <authorList>
            <person name="Murphy D."/>
        </authorList>
    </citation>
    <scope>NUCLEOTIDE SEQUENCE [LARGE SCALE GENOMIC DNA]</scope>
    <source>
        <strain evidence="3">A125KOH2</strain>
    </source>
</reference>
<dbReference type="AlphaFoldDB" id="A0A0T9RJ30"/>
<dbReference type="EMBL" id="CWJL01000093">
    <property type="protein sequence ID" value="CRY69704.1"/>
    <property type="molecule type" value="Genomic_DNA"/>
</dbReference>
<evidence type="ECO:0000259" key="2">
    <source>
        <dbReference type="Pfam" id="PF04492"/>
    </source>
</evidence>
<proteinExistence type="predicted"/>
<feature type="region of interest" description="Disordered" evidence="1">
    <location>
        <begin position="148"/>
        <end position="185"/>
    </location>
</feature>
<reference evidence="4 5" key="2">
    <citation type="submission" date="2015-03" db="EMBL/GenBank/DDBJ databases">
        <authorList>
            <consortium name="Pathogen Informatics"/>
            <person name="Murphy D."/>
        </authorList>
    </citation>
    <scope>NUCLEOTIDE SEQUENCE [LARGE SCALE GENOMIC DNA]</scope>
    <source>
        <strain evidence="4">Type strain: CIP110230</strain>
        <strain evidence="5">type strain: CIP110230</strain>
    </source>
</reference>
<dbReference type="Pfam" id="PF04492">
    <property type="entry name" value="Phage_rep_O"/>
    <property type="match status" value="1"/>
</dbReference>
<dbReference type="InterPro" id="IPR036388">
    <property type="entry name" value="WH-like_DNA-bd_sf"/>
</dbReference>
<evidence type="ECO:0000313" key="6">
    <source>
        <dbReference type="Proteomes" id="UP000045840"/>
    </source>
</evidence>
<name>A0A0T9RJ30_9GAMM</name>
<evidence type="ECO:0000313" key="5">
    <source>
        <dbReference type="Proteomes" id="UP000044625"/>
    </source>
</evidence>
<sequence length="288" mass="32705">MSNAIDYNNVSPIRPHLEVVECRVADTNDGFIMLAMELYEELIGANLTKNQAKVVHAVCRKTYGYKKKMDRIADSQLAILCRISREKVCTARNELIEMKVILSDGRKIGPNKNISEWKIPVSTRIGNIVTKKDTKTVTDLVTPTVTELDTHKRNTLNKKETTPKSPEGTLVEKDKSKTKQPASSKFTFDRERFKETWNRKANKHGLPRIVSISTTTEKGLKRLYESHLKHCKETKRIPRDIDTFINGYIEFGYTPSSFAMGENPAGKKYGIDTALTQRIIDQVISQEA</sequence>